<feature type="disulfide bond" evidence="8">
    <location>
        <begin position="551"/>
        <end position="561"/>
    </location>
</feature>
<dbReference type="PANTHER" id="PTHR48071">
    <property type="entry name" value="SRCR DOMAIN-CONTAINING PROTEIN"/>
    <property type="match status" value="1"/>
</dbReference>
<keyword evidence="9" id="KW-1133">Transmembrane helix</keyword>
<keyword evidence="9" id="KW-0812">Transmembrane</keyword>
<dbReference type="FunFam" id="2.10.25.10:FF:000006">
    <property type="entry name" value="Versican core protein-like isoform 1"/>
    <property type="match status" value="3"/>
</dbReference>
<dbReference type="PRINTS" id="PR00258">
    <property type="entry name" value="SPERACTRCPTR"/>
</dbReference>
<dbReference type="AlphaFoldDB" id="A0A1S3IIA9"/>
<dbReference type="SMART" id="SM00179">
    <property type="entry name" value="EGF_CA"/>
    <property type="match status" value="5"/>
</dbReference>
<feature type="transmembrane region" description="Helical" evidence="9">
    <location>
        <begin position="27"/>
        <end position="50"/>
    </location>
</feature>
<feature type="disulfide bond" evidence="7">
    <location>
        <begin position="121"/>
        <end position="130"/>
    </location>
</feature>
<evidence type="ECO:0000259" key="11">
    <source>
        <dbReference type="PROSITE" id="PS50287"/>
    </source>
</evidence>
<dbReference type="InterPro" id="IPR000742">
    <property type="entry name" value="EGF"/>
</dbReference>
<evidence type="ECO:0000256" key="9">
    <source>
        <dbReference type="SAM" id="Phobius"/>
    </source>
</evidence>
<keyword evidence="12" id="KW-1185">Reference proteome</keyword>
<dbReference type="GO" id="GO:0043005">
    <property type="term" value="C:neuron projection"/>
    <property type="evidence" value="ECO:0007669"/>
    <property type="project" value="UniProtKB-ARBA"/>
</dbReference>
<keyword evidence="1" id="KW-0217">Developmental protein</keyword>
<dbReference type="STRING" id="7574.A0A1S3IIA9"/>
<dbReference type="FunFam" id="3.10.250.10:FF:000006">
    <property type="entry name" value="neurotrypsin isoform X2"/>
    <property type="match status" value="1"/>
</dbReference>
<keyword evidence="5 8" id="KW-1015">Disulfide bond</keyword>
<feature type="disulfide bond" evidence="8">
    <location>
        <begin position="249"/>
        <end position="259"/>
    </location>
</feature>
<dbReference type="Gene3D" id="3.10.250.10">
    <property type="entry name" value="SRCR-like domain"/>
    <property type="match status" value="2"/>
</dbReference>
<dbReference type="Pfam" id="PF12661">
    <property type="entry name" value="hEGF"/>
    <property type="match status" value="2"/>
</dbReference>
<dbReference type="InterPro" id="IPR013032">
    <property type="entry name" value="EGF-like_CS"/>
</dbReference>
<evidence type="ECO:0000256" key="3">
    <source>
        <dbReference type="ARBA" id="ARBA00022729"/>
    </source>
</evidence>
<feature type="domain" description="SRCR" evidence="11">
    <location>
        <begin position="479"/>
        <end position="582"/>
    </location>
</feature>
<dbReference type="Gene3D" id="2.10.25.10">
    <property type="entry name" value="Laminin"/>
    <property type="match status" value="5"/>
</dbReference>
<dbReference type="FunFam" id="3.10.250.10:FF:000011">
    <property type="entry name" value="Scavenger receptor class A member 5"/>
    <property type="match status" value="1"/>
</dbReference>
<dbReference type="Proteomes" id="UP000085678">
    <property type="component" value="Unplaced"/>
</dbReference>
<reference evidence="13" key="1">
    <citation type="submission" date="2025-08" db="UniProtKB">
        <authorList>
            <consortium name="RefSeq"/>
        </authorList>
    </citation>
    <scope>IDENTIFICATION</scope>
    <source>
        <tissue evidence="13">Gonads</tissue>
    </source>
</reference>
<dbReference type="RefSeq" id="XP_013397947.1">
    <property type="nucleotide sequence ID" value="XM_013542493.1"/>
</dbReference>
<dbReference type="InterPro" id="IPR009030">
    <property type="entry name" value="Growth_fac_rcpt_cys_sf"/>
</dbReference>
<dbReference type="GO" id="GO:0048667">
    <property type="term" value="P:cell morphogenesis involved in neuron differentiation"/>
    <property type="evidence" value="ECO:0007669"/>
    <property type="project" value="UniProtKB-ARBA"/>
</dbReference>
<dbReference type="PROSITE" id="PS00010">
    <property type="entry name" value="ASX_HYDROXYL"/>
    <property type="match status" value="4"/>
</dbReference>
<dbReference type="InterPro" id="IPR001881">
    <property type="entry name" value="EGF-like_Ca-bd_dom"/>
</dbReference>
<feature type="disulfide bond" evidence="7">
    <location>
        <begin position="83"/>
        <end position="92"/>
    </location>
</feature>
<dbReference type="GO" id="GO:0005509">
    <property type="term" value="F:calcium ion binding"/>
    <property type="evidence" value="ECO:0007669"/>
    <property type="project" value="InterPro"/>
</dbReference>
<dbReference type="PROSITE" id="PS50287">
    <property type="entry name" value="SRCR_2"/>
    <property type="match status" value="2"/>
</dbReference>
<keyword evidence="9" id="KW-0472">Membrane</keyword>
<dbReference type="SUPFAM" id="SSF57196">
    <property type="entry name" value="EGF/Laminin"/>
    <property type="match status" value="2"/>
</dbReference>
<keyword evidence="2 7" id="KW-0245">EGF-like domain</keyword>
<dbReference type="OrthoDB" id="10066015at2759"/>
<dbReference type="PROSITE" id="PS50026">
    <property type="entry name" value="EGF_3"/>
    <property type="match status" value="5"/>
</dbReference>
<feature type="transmembrane region" description="Helical" evidence="9">
    <location>
        <begin position="350"/>
        <end position="374"/>
    </location>
</feature>
<evidence type="ECO:0000313" key="13">
    <source>
        <dbReference type="RefSeq" id="XP_013397947.1"/>
    </source>
</evidence>
<sequence length="582" mass="63759">MPRPTNNDNDPNIRITQPPKTKVNRRLQIALVLVGIICAALVATVVWLLVHTQKEKTTNHCISNPCKNGAKCENSVASFRCSCSSGYQGTWCGNEISECSSHLCQNGGTCVDMVNSYQCLCSAGYYGTNCQVRDQCHNQPCQNGATCRSQTFTYSCSCLSRYTGRNCESDLLYRSLYRLFGTIANGKYSGIVEVYHNGRWGTVCDDSWDNNDAKVFCRSLRLPYSNAIGKPSAYFGQGNGTIWLDDVHCTGSESNIASCSHNGWGNHNCRHSEDAGVICYCIMASTTRLNKNTAYENATYRPGTTSQVELTPAETPNDYQSLIIHHPIENAVDQNERITQPPKTKVNKGLLTALVLVGLLCVALVIVVLSLVFARVGYSDQLTQHLEHLISAKNGLKEIYKCSSRPCQNGGTCVDMVNSYRCLCSVGYYGTNCQEISECSSRPCQNGGTCVDMVNSYGCLCSAGYYGTNCQVFVNGSTYRLVGLSFNGGHAGRVEVYHNGSWGTVCDDNWGNNDAKVFCKSLSLPYFRALSLQSAYFGQGKGYIWLDDVHCTGSEPNIGSCNHSDWGTHNCGHHEDAGVFCL</sequence>
<organism evidence="12 13">
    <name type="scientific">Lingula anatina</name>
    <name type="common">Brachiopod</name>
    <name type="synonym">Lingula unguis</name>
    <dbReference type="NCBI Taxonomy" id="7574"/>
    <lineage>
        <taxon>Eukaryota</taxon>
        <taxon>Metazoa</taxon>
        <taxon>Spiralia</taxon>
        <taxon>Lophotrochozoa</taxon>
        <taxon>Brachiopoda</taxon>
        <taxon>Linguliformea</taxon>
        <taxon>Lingulata</taxon>
        <taxon>Lingulida</taxon>
        <taxon>Linguloidea</taxon>
        <taxon>Lingulidae</taxon>
        <taxon>Lingula</taxon>
    </lineage>
</organism>
<dbReference type="GO" id="GO:0001764">
    <property type="term" value="P:neuron migration"/>
    <property type="evidence" value="ECO:0007669"/>
    <property type="project" value="UniProtKB-ARBA"/>
</dbReference>
<evidence type="ECO:0000256" key="1">
    <source>
        <dbReference type="ARBA" id="ARBA00022473"/>
    </source>
</evidence>
<evidence type="ECO:0000256" key="7">
    <source>
        <dbReference type="PROSITE-ProRule" id="PRU00076"/>
    </source>
</evidence>
<dbReference type="Pfam" id="PF00530">
    <property type="entry name" value="SRCR"/>
    <property type="match status" value="2"/>
</dbReference>
<feature type="domain" description="EGF-like" evidence="10">
    <location>
        <begin position="57"/>
        <end position="93"/>
    </location>
</feature>
<dbReference type="GO" id="GO:0048646">
    <property type="term" value="P:anatomical structure formation involved in morphogenesis"/>
    <property type="evidence" value="ECO:0007669"/>
    <property type="project" value="UniProtKB-ARBA"/>
</dbReference>
<dbReference type="PROSITE" id="PS01186">
    <property type="entry name" value="EGF_2"/>
    <property type="match status" value="4"/>
</dbReference>
<accession>A0A1S3IIA9</accession>
<dbReference type="GO" id="GO:0009887">
    <property type="term" value="P:animal organ morphogenesis"/>
    <property type="evidence" value="ECO:0007669"/>
    <property type="project" value="UniProtKB-ARBA"/>
</dbReference>
<feature type="domain" description="EGF-like" evidence="10">
    <location>
        <begin position="398"/>
        <end position="434"/>
    </location>
</feature>
<evidence type="ECO:0000256" key="5">
    <source>
        <dbReference type="ARBA" id="ARBA00023157"/>
    </source>
</evidence>
<dbReference type="GO" id="GO:0016358">
    <property type="term" value="P:dendrite development"/>
    <property type="evidence" value="ECO:0007669"/>
    <property type="project" value="UniProtKB-ARBA"/>
</dbReference>
<evidence type="ECO:0000256" key="2">
    <source>
        <dbReference type="ARBA" id="ARBA00022536"/>
    </source>
</evidence>
<comment type="caution">
    <text evidence="8">Lacks conserved residue(s) required for the propagation of feature annotation.</text>
</comment>
<dbReference type="InterPro" id="IPR000152">
    <property type="entry name" value="EGF-type_Asp/Asn_hydroxyl_site"/>
</dbReference>
<dbReference type="FunFam" id="2.10.25.10:FF:000172">
    <property type="entry name" value="FAT atypical cadherin 3"/>
    <property type="match status" value="1"/>
</dbReference>
<feature type="domain" description="EGF-like" evidence="10">
    <location>
        <begin position="435"/>
        <end position="471"/>
    </location>
</feature>
<evidence type="ECO:0000313" key="12">
    <source>
        <dbReference type="Proteomes" id="UP000085678"/>
    </source>
</evidence>
<keyword evidence="6" id="KW-0325">Glycoprotein</keyword>
<dbReference type="SUPFAM" id="SSF56487">
    <property type="entry name" value="SRCR-like"/>
    <property type="match status" value="2"/>
</dbReference>
<protein>
    <submittedName>
        <fullName evidence="13">Deleted in malignant brain tumors 1 protein-like</fullName>
    </submittedName>
</protein>
<evidence type="ECO:0000256" key="8">
    <source>
        <dbReference type="PROSITE-ProRule" id="PRU00196"/>
    </source>
</evidence>
<dbReference type="GeneID" id="106164548"/>
<dbReference type="PRINTS" id="PR00010">
    <property type="entry name" value="EGFBLOOD"/>
</dbReference>
<keyword evidence="4" id="KW-0677">Repeat</keyword>
<dbReference type="PROSITE" id="PS00022">
    <property type="entry name" value="EGF_1"/>
    <property type="match status" value="5"/>
</dbReference>
<feature type="disulfide bond" evidence="7">
    <location>
        <begin position="424"/>
        <end position="433"/>
    </location>
</feature>
<dbReference type="Pfam" id="PF00008">
    <property type="entry name" value="EGF"/>
    <property type="match status" value="3"/>
</dbReference>
<dbReference type="PANTHER" id="PTHR48071:SF28">
    <property type="entry name" value="SRCR DOMAIN-CONTAINING PROTEIN"/>
    <property type="match status" value="1"/>
</dbReference>
<dbReference type="FunFam" id="2.10.25.10:FF:000122">
    <property type="entry name" value="Protein crumbs homolog 2"/>
    <property type="match status" value="1"/>
</dbReference>
<feature type="domain" description="EGF-like" evidence="10">
    <location>
        <begin position="132"/>
        <end position="168"/>
    </location>
</feature>
<dbReference type="InterPro" id="IPR001190">
    <property type="entry name" value="SRCR"/>
</dbReference>
<dbReference type="SUPFAM" id="SSF57184">
    <property type="entry name" value="Growth factor receptor domain"/>
    <property type="match status" value="1"/>
</dbReference>
<feature type="domain" description="EGF-like" evidence="10">
    <location>
        <begin position="95"/>
        <end position="131"/>
    </location>
</feature>
<dbReference type="SMART" id="SM00202">
    <property type="entry name" value="SR"/>
    <property type="match status" value="2"/>
</dbReference>
<dbReference type="InParanoid" id="A0A1S3IIA9"/>
<evidence type="ECO:0000259" key="10">
    <source>
        <dbReference type="PROSITE" id="PS50026"/>
    </source>
</evidence>
<name>A0A1S3IIA9_LINAN</name>
<feature type="disulfide bond" evidence="7">
    <location>
        <begin position="158"/>
        <end position="167"/>
    </location>
</feature>
<feature type="domain" description="SRCR" evidence="11">
    <location>
        <begin position="177"/>
        <end position="280"/>
    </location>
</feature>
<dbReference type="InterPro" id="IPR036772">
    <property type="entry name" value="SRCR-like_dom_sf"/>
</dbReference>
<evidence type="ECO:0000256" key="4">
    <source>
        <dbReference type="ARBA" id="ARBA00022737"/>
    </source>
</evidence>
<dbReference type="KEGG" id="lak:106164548"/>
<feature type="disulfide bond" evidence="7">
    <location>
        <begin position="461"/>
        <end position="470"/>
    </location>
</feature>
<gene>
    <name evidence="13" type="primary">LOC106164548</name>
</gene>
<dbReference type="GO" id="GO:0016020">
    <property type="term" value="C:membrane"/>
    <property type="evidence" value="ECO:0007669"/>
    <property type="project" value="InterPro"/>
</dbReference>
<keyword evidence="3" id="KW-0732">Signal</keyword>
<dbReference type="SMART" id="SM00181">
    <property type="entry name" value="EGF"/>
    <property type="match status" value="5"/>
</dbReference>
<proteinExistence type="predicted"/>
<dbReference type="CDD" id="cd00054">
    <property type="entry name" value="EGF_CA"/>
    <property type="match status" value="5"/>
</dbReference>
<evidence type="ECO:0000256" key="6">
    <source>
        <dbReference type="ARBA" id="ARBA00023180"/>
    </source>
</evidence>